<dbReference type="Proteomes" id="UP000182584">
    <property type="component" value="Unassembled WGS sequence"/>
</dbReference>
<dbReference type="eggNOG" id="ENOG50309UD">
    <property type="taxonomic scope" value="Bacteria"/>
</dbReference>
<name>A0A1H9W3T7_BUTFI</name>
<protein>
    <recommendedName>
        <fullName evidence="3">Plasmid maintenance system killer protein</fullName>
    </recommendedName>
</protein>
<gene>
    <name evidence="1" type="ORF">SAMN04487884_1273</name>
</gene>
<dbReference type="RefSeq" id="WP_074758089.1">
    <property type="nucleotide sequence ID" value="NZ_FOGJ01000027.1"/>
</dbReference>
<evidence type="ECO:0008006" key="3">
    <source>
        <dbReference type="Google" id="ProtNLM"/>
    </source>
</evidence>
<evidence type="ECO:0000313" key="2">
    <source>
        <dbReference type="Proteomes" id="UP000182584"/>
    </source>
</evidence>
<dbReference type="EMBL" id="FOGJ01000027">
    <property type="protein sequence ID" value="SES28600.1"/>
    <property type="molecule type" value="Genomic_DNA"/>
</dbReference>
<dbReference type="InterPro" id="IPR035093">
    <property type="entry name" value="RelE/ParE_toxin_dom_sf"/>
</dbReference>
<organism evidence="1 2">
    <name type="scientific">Butyrivibrio fibrisolvens</name>
    <dbReference type="NCBI Taxonomy" id="831"/>
    <lineage>
        <taxon>Bacteria</taxon>
        <taxon>Bacillati</taxon>
        <taxon>Bacillota</taxon>
        <taxon>Clostridia</taxon>
        <taxon>Lachnospirales</taxon>
        <taxon>Lachnospiraceae</taxon>
        <taxon>Butyrivibrio</taxon>
    </lineage>
</organism>
<reference evidence="1 2" key="1">
    <citation type="submission" date="2016-10" db="EMBL/GenBank/DDBJ databases">
        <authorList>
            <person name="de Groot N.N."/>
        </authorList>
    </citation>
    <scope>NUCLEOTIDE SEQUENCE [LARGE SCALE GENOMIC DNA]</scope>
    <source>
        <strain evidence="1 2">AR40</strain>
    </source>
</reference>
<dbReference type="AlphaFoldDB" id="A0A1H9W3T7"/>
<dbReference type="OrthoDB" id="9801026at2"/>
<proteinExistence type="predicted"/>
<evidence type="ECO:0000313" key="1">
    <source>
        <dbReference type="EMBL" id="SES28600.1"/>
    </source>
</evidence>
<dbReference type="Gene3D" id="3.30.2310.20">
    <property type="entry name" value="RelE-like"/>
    <property type="match status" value="1"/>
</dbReference>
<sequence>MEIIYSDSKVESQCTSIKNAQKLFGGNKALALSLHARIAALSSAEIIKDIIVQPQFRFHELHDKGKNKYKGYFAIDVKTKKEPWRIILRPLDDNKEPFDPCNIDEIAEIVEIVEIKEVSNHYE</sequence>
<accession>A0A1H9W3T7</accession>